<evidence type="ECO:0000256" key="1">
    <source>
        <dbReference type="SAM" id="SignalP"/>
    </source>
</evidence>
<dbReference type="EMBL" id="FRAB01000013">
    <property type="protein sequence ID" value="SHK08291.1"/>
    <property type="molecule type" value="Genomic_DNA"/>
</dbReference>
<reference evidence="2 3" key="1">
    <citation type="submission" date="2016-11" db="EMBL/GenBank/DDBJ databases">
        <authorList>
            <person name="Jaros S."/>
            <person name="Januszkiewicz K."/>
            <person name="Wedrychowicz H."/>
        </authorList>
    </citation>
    <scope>NUCLEOTIDE SEQUENCE [LARGE SCALE GENOMIC DNA]</scope>
    <source>
        <strain evidence="2 3">LMG 20594</strain>
    </source>
</reference>
<dbReference type="Proteomes" id="UP000184395">
    <property type="component" value="Unassembled WGS sequence"/>
</dbReference>
<proteinExistence type="predicted"/>
<feature type="signal peptide" evidence="1">
    <location>
        <begin position="1"/>
        <end position="44"/>
    </location>
</feature>
<dbReference type="STRING" id="169427.SAMN05192548_101320"/>
<name>A0A1M6PK33_9BURK</name>
<dbReference type="OrthoDB" id="8851605at2"/>
<dbReference type="RefSeq" id="WP_073429172.1">
    <property type="nucleotide sequence ID" value="NZ_CADFGY010000051.1"/>
</dbReference>
<organism evidence="2 3">
    <name type="scientific">Paraburkholderia terricola</name>
    <dbReference type="NCBI Taxonomy" id="169427"/>
    <lineage>
        <taxon>Bacteria</taxon>
        <taxon>Pseudomonadati</taxon>
        <taxon>Pseudomonadota</taxon>
        <taxon>Betaproteobacteria</taxon>
        <taxon>Burkholderiales</taxon>
        <taxon>Burkholderiaceae</taxon>
        <taxon>Paraburkholderia</taxon>
    </lineage>
</organism>
<keyword evidence="1" id="KW-0732">Signal</keyword>
<evidence type="ECO:0000313" key="3">
    <source>
        <dbReference type="Proteomes" id="UP000184395"/>
    </source>
</evidence>
<protein>
    <submittedName>
        <fullName evidence="2">Uncharacterized protein</fullName>
    </submittedName>
</protein>
<dbReference type="AlphaFoldDB" id="A0A1M6PK33"/>
<accession>A0A1M6PK33</accession>
<evidence type="ECO:0000313" key="2">
    <source>
        <dbReference type="EMBL" id="SHK08291.1"/>
    </source>
</evidence>
<feature type="chain" id="PRO_5009920099" evidence="1">
    <location>
        <begin position="45"/>
        <end position="213"/>
    </location>
</feature>
<sequence>MMVRQNMPAKRRAFDVSSSRAARWRARAMWTCTMLACLSGPSLAQPLPVSPGSATAVNPGTPPPPVEAPATVLAQAAQKVGVRRCYQAINVVSSRTFLNTERTDVVLDWDRQDPDSAPFFSLAGLEYGQNSAVLSLTTTPVPNGGCAILAERISSAPMPCKDVARSELGGYHANTLVKLVTVYTTPGRSRETVTLIDAPPSCVIVRRQVQFGR</sequence>
<gene>
    <name evidence="2" type="ORF">SAMN05192548_101320</name>
</gene>